<dbReference type="InterPro" id="IPR036514">
    <property type="entry name" value="SGNH_hydro_sf"/>
</dbReference>
<dbReference type="InterPro" id="IPR051532">
    <property type="entry name" value="Ester_Hydrolysis_Enzymes"/>
</dbReference>
<accession>A0A0M1P315</accession>
<dbReference type="RefSeq" id="WP_054401761.1">
    <property type="nucleotide sequence ID" value="NZ_LIUT01000001.1"/>
</dbReference>
<evidence type="ECO:0000256" key="2">
    <source>
        <dbReference type="SAM" id="Phobius"/>
    </source>
</evidence>
<keyword evidence="5" id="KW-1185">Reference proteome</keyword>
<protein>
    <submittedName>
        <fullName evidence="4">Lysophospholipase</fullName>
    </submittedName>
</protein>
<proteinExistence type="predicted"/>
<dbReference type="Gene3D" id="3.40.50.1110">
    <property type="entry name" value="SGNH hydrolase"/>
    <property type="match status" value="1"/>
</dbReference>
<evidence type="ECO:0000259" key="3">
    <source>
        <dbReference type="Pfam" id="PF13472"/>
    </source>
</evidence>
<dbReference type="Pfam" id="PF13472">
    <property type="entry name" value="Lipase_GDSL_2"/>
    <property type="match status" value="1"/>
</dbReference>
<feature type="domain" description="SGNH hydrolase-type esterase" evidence="3">
    <location>
        <begin position="76"/>
        <end position="273"/>
    </location>
</feature>
<reference evidence="5" key="1">
    <citation type="submission" date="2015-08" db="EMBL/GenBank/DDBJ databases">
        <title>Genome sequencing project for genomic taxonomy and phylogenomics of Bacillus-like bacteria.</title>
        <authorList>
            <person name="Liu B."/>
            <person name="Wang J."/>
            <person name="Zhu Y."/>
            <person name="Liu G."/>
            <person name="Chen Q."/>
            <person name="Chen Z."/>
            <person name="Lan J."/>
            <person name="Che J."/>
            <person name="Ge C."/>
            <person name="Shi H."/>
            <person name="Pan Z."/>
            <person name="Liu X."/>
        </authorList>
    </citation>
    <scope>NUCLEOTIDE SEQUENCE [LARGE SCALE GENOMIC DNA]</scope>
    <source>
        <strain evidence="5">FJAT-22460</strain>
    </source>
</reference>
<feature type="transmembrane region" description="Helical" evidence="2">
    <location>
        <begin position="6"/>
        <end position="30"/>
    </location>
</feature>
<dbReference type="PANTHER" id="PTHR30383">
    <property type="entry name" value="THIOESTERASE 1/PROTEASE 1/LYSOPHOSPHOLIPASE L1"/>
    <property type="match status" value="1"/>
</dbReference>
<comment type="caution">
    <text evidence="4">The sequence shown here is derived from an EMBL/GenBank/DDBJ whole genome shotgun (WGS) entry which is preliminary data.</text>
</comment>
<dbReference type="EMBL" id="LIUT01000001">
    <property type="protein sequence ID" value="KOR88856.1"/>
    <property type="molecule type" value="Genomic_DNA"/>
</dbReference>
<organism evidence="4 5">
    <name type="scientific">Paenibacillus solani</name>
    <dbReference type="NCBI Taxonomy" id="1705565"/>
    <lineage>
        <taxon>Bacteria</taxon>
        <taxon>Bacillati</taxon>
        <taxon>Bacillota</taxon>
        <taxon>Bacilli</taxon>
        <taxon>Bacillales</taxon>
        <taxon>Paenibacillaceae</taxon>
        <taxon>Paenibacillus</taxon>
    </lineage>
</organism>
<sequence length="283" mass="30445">MKSSAWIWRITASVSVIVTIVLIFGFVYAFNDINNPQGQPLVSGDKADISAGETSPEQHESVPSQPVLPNQLQVTVLGDSLAKGTGDSAGGGFVRRSVEQLNEDGRSAGVLANLAINGLTTEGLLPKLDDQGIQYALKQANVIMLSIGGNDLFQGSGLLEEASSSDNLEPDPAKLMSALPQASERLQTILEKIRAINPDARIVYIGLYHPFADIEDLLIPGNIVVTAWNHAVMEIVNRDSNMTLVPTFDLFQHKLGEYLSSDHFHPNGAGYQAIADRVVQGML</sequence>
<evidence type="ECO:0000256" key="1">
    <source>
        <dbReference type="SAM" id="MobiDB-lite"/>
    </source>
</evidence>
<dbReference type="OrthoDB" id="252349at2"/>
<keyword evidence="2" id="KW-0812">Transmembrane</keyword>
<keyword evidence="2" id="KW-0472">Membrane</keyword>
<gene>
    <name evidence="4" type="ORF">AM231_06565</name>
</gene>
<dbReference type="GO" id="GO:0004622">
    <property type="term" value="F:phosphatidylcholine lysophospholipase activity"/>
    <property type="evidence" value="ECO:0007669"/>
    <property type="project" value="TreeGrafter"/>
</dbReference>
<dbReference type="PANTHER" id="PTHR30383:SF27">
    <property type="entry name" value="SPORE GERMINATION LIPASE LIPC"/>
    <property type="match status" value="1"/>
</dbReference>
<dbReference type="Proteomes" id="UP000036932">
    <property type="component" value="Unassembled WGS sequence"/>
</dbReference>
<dbReference type="AlphaFoldDB" id="A0A0M1P315"/>
<feature type="region of interest" description="Disordered" evidence="1">
    <location>
        <begin position="41"/>
        <end position="65"/>
    </location>
</feature>
<name>A0A0M1P315_9BACL</name>
<evidence type="ECO:0000313" key="5">
    <source>
        <dbReference type="Proteomes" id="UP000036932"/>
    </source>
</evidence>
<keyword evidence="2" id="KW-1133">Transmembrane helix</keyword>
<dbReference type="PATRIC" id="fig|1705565.3.peg.3219"/>
<dbReference type="SUPFAM" id="SSF52266">
    <property type="entry name" value="SGNH hydrolase"/>
    <property type="match status" value="1"/>
</dbReference>
<dbReference type="InterPro" id="IPR013830">
    <property type="entry name" value="SGNH_hydro"/>
</dbReference>
<evidence type="ECO:0000313" key="4">
    <source>
        <dbReference type="EMBL" id="KOR88856.1"/>
    </source>
</evidence>